<gene>
    <name evidence="1" type="ORF">MM415B04549_0005</name>
</gene>
<sequence>MSDLSKIIAELEKLNESRLKGKWFWDGYSRIMTTVDKSHRCALLDDDMANNGDPFCEVLKIANMPGTQGDELHHKDLIATAQFSVSAANHMTEILEAAKIGLRAIEYYDVAYPILKEESHE</sequence>
<reference evidence="1" key="1">
    <citation type="submission" date="2020-03" db="EMBL/GenBank/DDBJ databases">
        <title>The deep terrestrial virosphere.</title>
        <authorList>
            <person name="Holmfeldt K."/>
            <person name="Nilsson E."/>
            <person name="Simone D."/>
            <person name="Lopez-Fernandez M."/>
            <person name="Wu X."/>
            <person name="de Brujin I."/>
            <person name="Lundin D."/>
            <person name="Andersson A."/>
            <person name="Bertilsson S."/>
            <person name="Dopson M."/>
        </authorList>
    </citation>
    <scope>NUCLEOTIDE SEQUENCE</scope>
    <source>
        <strain evidence="1">MM415B04549</strain>
    </source>
</reference>
<dbReference type="EMBL" id="MT143082">
    <property type="protein sequence ID" value="QJA92617.1"/>
    <property type="molecule type" value="Genomic_DNA"/>
</dbReference>
<name>A0A6M3LBT5_9ZZZZ</name>
<accession>A0A6M3LBT5</accession>
<protein>
    <submittedName>
        <fullName evidence="1">Uncharacterized protein</fullName>
    </submittedName>
</protein>
<dbReference type="AlphaFoldDB" id="A0A6M3LBT5"/>
<proteinExistence type="predicted"/>
<organism evidence="1">
    <name type="scientific">viral metagenome</name>
    <dbReference type="NCBI Taxonomy" id="1070528"/>
    <lineage>
        <taxon>unclassified sequences</taxon>
        <taxon>metagenomes</taxon>
        <taxon>organismal metagenomes</taxon>
    </lineage>
</organism>
<evidence type="ECO:0000313" key="1">
    <source>
        <dbReference type="EMBL" id="QJA92617.1"/>
    </source>
</evidence>